<keyword evidence="4" id="KW-1185">Reference proteome</keyword>
<dbReference type="InParanoid" id="B7QH23"/>
<dbReference type="VEuPathDB" id="VectorBase:ISCW023027"/>
<sequence>MAGRQGSSADSNGGNTSQALFTVAEILEPMVVQRTDEELSKEGFSGMGRKPSQDLRDLAR</sequence>
<feature type="region of interest" description="Disordered" evidence="1">
    <location>
        <begin position="37"/>
        <end position="60"/>
    </location>
</feature>
<gene>
    <name evidence="2" type="ORF">IscW_ISCW023027</name>
</gene>
<dbReference type="PaxDb" id="6945-B7QH23"/>
<reference evidence="2 4" key="1">
    <citation type="submission" date="2008-03" db="EMBL/GenBank/DDBJ databases">
        <title>Annotation of Ixodes scapularis.</title>
        <authorList>
            <consortium name="Ixodes scapularis Genome Project Consortium"/>
            <person name="Caler E."/>
            <person name="Hannick L.I."/>
            <person name="Bidwell S."/>
            <person name="Joardar V."/>
            <person name="Thiagarajan M."/>
            <person name="Amedeo P."/>
            <person name="Galinsky K.J."/>
            <person name="Schobel S."/>
            <person name="Inman J."/>
            <person name="Hostetler J."/>
            <person name="Miller J."/>
            <person name="Hammond M."/>
            <person name="Megy K."/>
            <person name="Lawson D."/>
            <person name="Kodira C."/>
            <person name="Sutton G."/>
            <person name="Meyer J."/>
            <person name="Hill C.A."/>
            <person name="Birren B."/>
            <person name="Nene V."/>
            <person name="Collins F."/>
            <person name="Alarcon-Chaidez F."/>
            <person name="Wikel S."/>
            <person name="Strausberg R."/>
        </authorList>
    </citation>
    <scope>NUCLEOTIDE SEQUENCE [LARGE SCALE GENOMIC DNA]</scope>
    <source>
        <strain evidence="4">Wikel</strain>
        <strain evidence="2">Wikel colony</strain>
    </source>
</reference>
<dbReference type="VEuPathDB" id="VectorBase:ISCI023027"/>
<dbReference type="HOGENOM" id="CLU_2944273_0_0_1"/>
<proteinExistence type="predicted"/>
<evidence type="ECO:0000313" key="4">
    <source>
        <dbReference type="Proteomes" id="UP000001555"/>
    </source>
</evidence>
<evidence type="ECO:0000256" key="1">
    <source>
        <dbReference type="SAM" id="MobiDB-lite"/>
    </source>
</evidence>
<protein>
    <submittedName>
        <fullName evidence="2 3">Uncharacterized protein</fullName>
    </submittedName>
</protein>
<accession>B7QH23</accession>
<dbReference type="Proteomes" id="UP000001555">
    <property type="component" value="Unassembled WGS sequence"/>
</dbReference>
<reference evidence="3" key="2">
    <citation type="submission" date="2020-05" db="UniProtKB">
        <authorList>
            <consortium name="EnsemblMetazoa"/>
        </authorList>
    </citation>
    <scope>IDENTIFICATION</scope>
    <source>
        <strain evidence="3">wikel</strain>
    </source>
</reference>
<name>B7QH23_IXOSC</name>
<evidence type="ECO:0000313" key="2">
    <source>
        <dbReference type="EMBL" id="EEC18145.1"/>
    </source>
</evidence>
<dbReference type="EnsemblMetazoa" id="ISCW023027-RA">
    <property type="protein sequence ID" value="ISCW023027-PA"/>
    <property type="gene ID" value="ISCW023027"/>
</dbReference>
<dbReference type="EMBL" id="ABJB011005932">
    <property type="status" value="NOT_ANNOTATED_CDS"/>
    <property type="molecule type" value="Genomic_DNA"/>
</dbReference>
<organism>
    <name type="scientific">Ixodes scapularis</name>
    <name type="common">Black-legged tick</name>
    <name type="synonym">Deer tick</name>
    <dbReference type="NCBI Taxonomy" id="6945"/>
    <lineage>
        <taxon>Eukaryota</taxon>
        <taxon>Metazoa</taxon>
        <taxon>Ecdysozoa</taxon>
        <taxon>Arthropoda</taxon>
        <taxon>Chelicerata</taxon>
        <taxon>Arachnida</taxon>
        <taxon>Acari</taxon>
        <taxon>Parasitiformes</taxon>
        <taxon>Ixodida</taxon>
        <taxon>Ixodoidea</taxon>
        <taxon>Ixodidae</taxon>
        <taxon>Ixodinae</taxon>
        <taxon>Ixodes</taxon>
    </lineage>
</organism>
<dbReference type="AlphaFoldDB" id="B7QH23"/>
<dbReference type="EMBL" id="DS936091">
    <property type="protein sequence ID" value="EEC18145.1"/>
    <property type="molecule type" value="Genomic_DNA"/>
</dbReference>
<feature type="compositionally biased region" description="Basic and acidic residues" evidence="1">
    <location>
        <begin position="51"/>
        <end position="60"/>
    </location>
</feature>
<evidence type="ECO:0000313" key="3">
    <source>
        <dbReference type="EnsemblMetazoa" id="ISCW023027-PA"/>
    </source>
</evidence>